<keyword evidence="3" id="KW-0378">Hydrolase</keyword>
<accession>A0A830H2D2</accession>
<keyword evidence="2" id="KW-0812">Transmembrane</keyword>
<gene>
    <name evidence="3" type="ORF">PPROV_000005200</name>
</gene>
<dbReference type="InterPro" id="IPR021275">
    <property type="entry name" value="DUF2854"/>
</dbReference>
<dbReference type="PANTHER" id="PTHR35551">
    <property type="match status" value="1"/>
</dbReference>
<feature type="transmembrane region" description="Helical" evidence="2">
    <location>
        <begin position="101"/>
        <end position="120"/>
    </location>
</feature>
<keyword evidence="2" id="KW-1133">Transmembrane helix</keyword>
<sequence>MAPLMSLHRPTLSVKSVPRLPPLGRRVSGVTQPPKMIHQPNHDRTVVHRAMGSRRAAVKVRAEATSSTSVVPRVRAQPAEPQGLRVPDEDFSIAKTSFGSIASTLGIGLLTYGFGAYFQFLPGQDVAAVLLIYGFPITLIGFALKYAQLEPVACISYQKAADLRESQATNIQNQLRNDVTRFRYGDEQHLDEALKRIFLVGRPGGISRRQCPRLVGIREEVSGGNYSLVLEFDSPRLEASVWEERLAKIQVFFGPGVAAELTTNGEEKELQADLRLTADGSGEGRGEQLETMVLPPLAPGMPARTVVVEKKQEE</sequence>
<proteinExistence type="predicted"/>
<keyword evidence="3" id="KW-0031">Aminopeptidase</keyword>
<evidence type="ECO:0000313" key="4">
    <source>
        <dbReference type="Proteomes" id="UP000660262"/>
    </source>
</evidence>
<dbReference type="EMBL" id="BNJQ01000001">
    <property type="protein sequence ID" value="GHP01296.1"/>
    <property type="molecule type" value="Genomic_DNA"/>
</dbReference>
<feature type="transmembrane region" description="Helical" evidence="2">
    <location>
        <begin position="126"/>
        <end position="144"/>
    </location>
</feature>
<dbReference type="GO" id="GO:0004177">
    <property type="term" value="F:aminopeptidase activity"/>
    <property type="evidence" value="ECO:0007669"/>
    <property type="project" value="UniProtKB-KW"/>
</dbReference>
<feature type="region of interest" description="Disordered" evidence="1">
    <location>
        <begin position="17"/>
        <end position="39"/>
    </location>
</feature>
<dbReference type="AlphaFoldDB" id="A0A830H2D2"/>
<reference evidence="3" key="1">
    <citation type="submission" date="2020-10" db="EMBL/GenBank/DDBJ databases">
        <title>Unveiling of a novel bifunctional photoreceptor, Dualchrome1, isolated from a cosmopolitan green alga.</title>
        <authorList>
            <person name="Suzuki S."/>
            <person name="Kawachi M."/>
        </authorList>
    </citation>
    <scope>NUCLEOTIDE SEQUENCE</scope>
    <source>
        <strain evidence="3">NIES 2893</strain>
    </source>
</reference>
<dbReference type="PROSITE" id="PS50096">
    <property type="entry name" value="IQ"/>
    <property type="match status" value="1"/>
</dbReference>
<evidence type="ECO:0000313" key="3">
    <source>
        <dbReference type="EMBL" id="GHP01296.1"/>
    </source>
</evidence>
<evidence type="ECO:0000256" key="1">
    <source>
        <dbReference type="SAM" id="MobiDB-lite"/>
    </source>
</evidence>
<name>A0A830H2D2_9CHLO</name>
<comment type="caution">
    <text evidence="3">The sequence shown here is derived from an EMBL/GenBank/DDBJ whole genome shotgun (WGS) entry which is preliminary data.</text>
</comment>
<dbReference type="PANTHER" id="PTHR35551:SF1">
    <property type="entry name" value="ACCLIMATION OF PHOTOSYNTHESIS TO ENVIRONMENT"/>
    <property type="match status" value="1"/>
</dbReference>
<organism evidence="3 4">
    <name type="scientific">Pycnococcus provasolii</name>
    <dbReference type="NCBI Taxonomy" id="41880"/>
    <lineage>
        <taxon>Eukaryota</taxon>
        <taxon>Viridiplantae</taxon>
        <taxon>Chlorophyta</taxon>
        <taxon>Pseudoscourfieldiophyceae</taxon>
        <taxon>Pseudoscourfieldiales</taxon>
        <taxon>Pycnococcaceae</taxon>
        <taxon>Pycnococcus</taxon>
    </lineage>
</organism>
<evidence type="ECO:0000256" key="2">
    <source>
        <dbReference type="SAM" id="Phobius"/>
    </source>
</evidence>
<protein>
    <submittedName>
        <fullName evidence="3">Metalloaminopeptidase ape1</fullName>
    </submittedName>
</protein>
<dbReference type="Proteomes" id="UP000660262">
    <property type="component" value="Unassembled WGS sequence"/>
</dbReference>
<keyword evidence="4" id="KW-1185">Reference proteome</keyword>
<keyword evidence="3" id="KW-0645">Protease</keyword>
<keyword evidence="2" id="KW-0472">Membrane</keyword>
<dbReference type="OrthoDB" id="1882189at2759"/>
<dbReference type="Pfam" id="PF11016">
    <property type="entry name" value="DUF2854"/>
    <property type="match status" value="1"/>
</dbReference>